<feature type="domain" description="N-acetyltransferase" evidence="3">
    <location>
        <begin position="8"/>
        <end position="170"/>
    </location>
</feature>
<dbReference type="RefSeq" id="WP_122926664.1">
    <property type="nucleotide sequence ID" value="NZ_RHHU01000021.1"/>
</dbReference>
<dbReference type="SUPFAM" id="SSF55729">
    <property type="entry name" value="Acyl-CoA N-acyltransferases (Nat)"/>
    <property type="match status" value="1"/>
</dbReference>
<dbReference type="Pfam" id="PF00583">
    <property type="entry name" value="Acetyltransf_1"/>
    <property type="match status" value="1"/>
</dbReference>
<dbReference type="CDD" id="cd04301">
    <property type="entry name" value="NAT_SF"/>
    <property type="match status" value="1"/>
</dbReference>
<dbReference type="EMBL" id="RHHU01000021">
    <property type="protein sequence ID" value="RNB79106.1"/>
    <property type="molecule type" value="Genomic_DNA"/>
</dbReference>
<dbReference type="AlphaFoldDB" id="A0A3M8CTH5"/>
<gene>
    <name evidence="4" type="ORF">EDM59_28065</name>
</gene>
<dbReference type="PANTHER" id="PTHR43877">
    <property type="entry name" value="AMINOALKYLPHOSPHONATE N-ACETYLTRANSFERASE-RELATED-RELATED"/>
    <property type="match status" value="1"/>
</dbReference>
<dbReference type="GO" id="GO:0016747">
    <property type="term" value="F:acyltransferase activity, transferring groups other than amino-acyl groups"/>
    <property type="evidence" value="ECO:0007669"/>
    <property type="project" value="InterPro"/>
</dbReference>
<keyword evidence="5" id="KW-1185">Reference proteome</keyword>
<sequence>MSAELVFEEITEMSIEDANDLTRLLVDVVADGASIGFLPPLDPHVARVYWSDVLADNVVVWVARLDGVVVGSIQLHLAAKQNAQHRAEIAKLMVHPTQQRKGMGRTLMAIAEKRAREENRTLLVLDTREKDPSNLLYQSIGYTEAGRIPFYAESPGKKFDASVFYYKILENR</sequence>
<reference evidence="4 5" key="1">
    <citation type="submission" date="2018-10" db="EMBL/GenBank/DDBJ databases">
        <title>Phylogenomics of Brevibacillus.</title>
        <authorList>
            <person name="Dunlap C."/>
        </authorList>
    </citation>
    <scope>NUCLEOTIDE SEQUENCE [LARGE SCALE GENOMIC DNA]</scope>
    <source>
        <strain evidence="4 5">JCM 15774</strain>
    </source>
</reference>
<evidence type="ECO:0000313" key="5">
    <source>
        <dbReference type="Proteomes" id="UP000269573"/>
    </source>
</evidence>
<dbReference type="Gene3D" id="3.40.630.30">
    <property type="match status" value="1"/>
</dbReference>
<dbReference type="InterPro" id="IPR016181">
    <property type="entry name" value="Acyl_CoA_acyltransferase"/>
</dbReference>
<name>A0A3M8CTH5_9BACL</name>
<dbReference type="InterPro" id="IPR000182">
    <property type="entry name" value="GNAT_dom"/>
</dbReference>
<dbReference type="InterPro" id="IPR050832">
    <property type="entry name" value="Bact_Acetyltransf"/>
</dbReference>
<comment type="caution">
    <text evidence="4">The sequence shown here is derived from an EMBL/GenBank/DDBJ whole genome shotgun (WGS) entry which is preliminary data.</text>
</comment>
<dbReference type="PROSITE" id="PS51186">
    <property type="entry name" value="GNAT"/>
    <property type="match status" value="1"/>
</dbReference>
<organism evidence="4 5">
    <name type="scientific">Brevibacillus nitrificans</name>
    <dbReference type="NCBI Taxonomy" id="651560"/>
    <lineage>
        <taxon>Bacteria</taxon>
        <taxon>Bacillati</taxon>
        <taxon>Bacillota</taxon>
        <taxon>Bacilli</taxon>
        <taxon>Bacillales</taxon>
        <taxon>Paenibacillaceae</taxon>
        <taxon>Brevibacillus</taxon>
    </lineage>
</organism>
<evidence type="ECO:0000256" key="2">
    <source>
        <dbReference type="ARBA" id="ARBA00023315"/>
    </source>
</evidence>
<keyword evidence="2" id="KW-0012">Acyltransferase</keyword>
<evidence type="ECO:0000256" key="1">
    <source>
        <dbReference type="ARBA" id="ARBA00022679"/>
    </source>
</evidence>
<protein>
    <submittedName>
        <fullName evidence="4">GNAT family N-acetyltransferase</fullName>
    </submittedName>
</protein>
<accession>A0A3M8CTH5</accession>
<evidence type="ECO:0000313" key="4">
    <source>
        <dbReference type="EMBL" id="RNB79106.1"/>
    </source>
</evidence>
<keyword evidence="1 4" id="KW-0808">Transferase</keyword>
<proteinExistence type="predicted"/>
<dbReference type="Proteomes" id="UP000269573">
    <property type="component" value="Unassembled WGS sequence"/>
</dbReference>
<evidence type="ECO:0000259" key="3">
    <source>
        <dbReference type="PROSITE" id="PS51186"/>
    </source>
</evidence>